<evidence type="ECO:0000256" key="1">
    <source>
        <dbReference type="SAM" id="Phobius"/>
    </source>
</evidence>
<name>A0AAN4Z4S6_9BILA</name>
<feature type="non-terminal residue" evidence="2">
    <location>
        <position position="150"/>
    </location>
</feature>
<accession>A0AAN4Z4S6</accession>
<feature type="transmembrane region" description="Helical" evidence="1">
    <location>
        <begin position="42"/>
        <end position="71"/>
    </location>
</feature>
<dbReference type="EMBL" id="BTRK01000002">
    <property type="protein sequence ID" value="GMR34507.1"/>
    <property type="molecule type" value="Genomic_DNA"/>
</dbReference>
<reference evidence="3" key="1">
    <citation type="submission" date="2022-10" db="EMBL/GenBank/DDBJ databases">
        <title>Genome assembly of Pristionchus species.</title>
        <authorList>
            <person name="Yoshida K."/>
            <person name="Sommer R.J."/>
        </authorList>
    </citation>
    <scope>NUCLEOTIDE SEQUENCE [LARGE SCALE GENOMIC DNA]</scope>
    <source>
        <strain evidence="3">RS5460</strain>
    </source>
</reference>
<sequence length="150" mass="16634">WAFGMFIAVVSMIRSAQNELNQGMKHASRLTLKFQKRAITSLALQVYCFIGIVPSIFYLLPLCGLGIIALYTKSMDPEEAASNKIASKISSFAFAIASFHTLAHSITVIACSPTYQRTISHLLIACFDRMRSTLSGKSYVSRQRSNTILF</sequence>
<evidence type="ECO:0000313" key="2">
    <source>
        <dbReference type="EMBL" id="GMR34507.1"/>
    </source>
</evidence>
<gene>
    <name evidence="2" type="ORF">PMAYCL1PPCAC_04702</name>
</gene>
<evidence type="ECO:0008006" key="4">
    <source>
        <dbReference type="Google" id="ProtNLM"/>
    </source>
</evidence>
<dbReference type="PANTHER" id="PTHR22941:SF26">
    <property type="entry name" value="SERPENTINE RECEPTOR, CLASS H"/>
    <property type="match status" value="1"/>
</dbReference>
<keyword evidence="1" id="KW-1133">Transmembrane helix</keyword>
<keyword evidence="1" id="KW-0812">Transmembrane</keyword>
<feature type="transmembrane region" description="Helical" evidence="1">
    <location>
        <begin position="92"/>
        <end position="110"/>
    </location>
</feature>
<proteinExistence type="predicted"/>
<protein>
    <recommendedName>
        <fullName evidence="4">G protein-coupled receptor</fullName>
    </recommendedName>
</protein>
<dbReference type="PANTHER" id="PTHR22941">
    <property type="entry name" value="SERPENTINE RECEPTOR"/>
    <property type="match status" value="1"/>
</dbReference>
<evidence type="ECO:0000313" key="3">
    <source>
        <dbReference type="Proteomes" id="UP001328107"/>
    </source>
</evidence>
<comment type="caution">
    <text evidence="2">The sequence shown here is derived from an EMBL/GenBank/DDBJ whole genome shotgun (WGS) entry which is preliminary data.</text>
</comment>
<organism evidence="2 3">
    <name type="scientific">Pristionchus mayeri</name>
    <dbReference type="NCBI Taxonomy" id="1317129"/>
    <lineage>
        <taxon>Eukaryota</taxon>
        <taxon>Metazoa</taxon>
        <taxon>Ecdysozoa</taxon>
        <taxon>Nematoda</taxon>
        <taxon>Chromadorea</taxon>
        <taxon>Rhabditida</taxon>
        <taxon>Rhabditina</taxon>
        <taxon>Diplogasteromorpha</taxon>
        <taxon>Diplogasteroidea</taxon>
        <taxon>Neodiplogasteridae</taxon>
        <taxon>Pristionchus</taxon>
    </lineage>
</organism>
<keyword evidence="3" id="KW-1185">Reference proteome</keyword>
<keyword evidence="1" id="KW-0472">Membrane</keyword>
<dbReference type="AlphaFoldDB" id="A0AAN4Z4S6"/>
<dbReference type="InterPro" id="IPR053220">
    <property type="entry name" value="Nematode_rcpt-like_serp_H"/>
</dbReference>
<dbReference type="Proteomes" id="UP001328107">
    <property type="component" value="Unassembled WGS sequence"/>
</dbReference>
<feature type="non-terminal residue" evidence="2">
    <location>
        <position position="1"/>
    </location>
</feature>